<proteinExistence type="predicted"/>
<dbReference type="GO" id="GO:0046983">
    <property type="term" value="F:protein dimerization activity"/>
    <property type="evidence" value="ECO:0007669"/>
    <property type="project" value="InterPro"/>
</dbReference>
<dbReference type="AlphaFoldDB" id="A0A9W4ITM7"/>
<evidence type="ECO:0000256" key="1">
    <source>
        <dbReference type="ARBA" id="ARBA00004123"/>
    </source>
</evidence>
<dbReference type="Pfam" id="PF00319">
    <property type="entry name" value="SRF-TF"/>
    <property type="match status" value="1"/>
</dbReference>
<dbReference type="SUPFAM" id="SSF55455">
    <property type="entry name" value="SRF-like"/>
    <property type="match status" value="1"/>
</dbReference>
<dbReference type="GO" id="GO:0003677">
    <property type="term" value="F:DNA binding"/>
    <property type="evidence" value="ECO:0007669"/>
    <property type="project" value="UniProtKB-KW"/>
</dbReference>
<evidence type="ECO:0000313" key="9">
    <source>
        <dbReference type="Proteomes" id="UP001152649"/>
    </source>
</evidence>
<feature type="region of interest" description="Disordered" evidence="6">
    <location>
        <begin position="1"/>
        <end position="27"/>
    </location>
</feature>
<comment type="caution">
    <text evidence="8">The sequence shown here is derived from an EMBL/GenBank/DDBJ whole genome shotgun (WGS) entry which is preliminary data.</text>
</comment>
<keyword evidence="3" id="KW-0238">DNA-binding</keyword>
<evidence type="ECO:0000256" key="2">
    <source>
        <dbReference type="ARBA" id="ARBA00023015"/>
    </source>
</evidence>
<evidence type="ECO:0000256" key="3">
    <source>
        <dbReference type="ARBA" id="ARBA00023125"/>
    </source>
</evidence>
<dbReference type="InterPro" id="IPR002100">
    <property type="entry name" value="TF_MADSbox"/>
</dbReference>
<accession>A0A9W4ITM7</accession>
<keyword evidence="4" id="KW-0804">Transcription</keyword>
<name>A0A9W4ITM7_9EURO</name>
<dbReference type="GO" id="GO:0005634">
    <property type="term" value="C:nucleus"/>
    <property type="evidence" value="ECO:0007669"/>
    <property type="project" value="UniProtKB-SubCell"/>
</dbReference>
<feature type="compositionally biased region" description="Basic residues" evidence="6">
    <location>
        <begin position="17"/>
        <end position="27"/>
    </location>
</feature>
<dbReference type="GO" id="GO:0045944">
    <property type="term" value="P:positive regulation of transcription by RNA polymerase II"/>
    <property type="evidence" value="ECO:0007669"/>
    <property type="project" value="UniProtKB-ARBA"/>
</dbReference>
<comment type="subcellular location">
    <subcellularLocation>
        <location evidence="1">Nucleus</location>
    </subcellularLocation>
</comment>
<dbReference type="EMBL" id="CAJVPG010000142">
    <property type="protein sequence ID" value="CAG8361298.1"/>
    <property type="molecule type" value="Genomic_DNA"/>
</dbReference>
<keyword evidence="5" id="KW-0539">Nucleus</keyword>
<dbReference type="Gene3D" id="3.40.1810.10">
    <property type="entry name" value="Transcription factor, MADS-box"/>
    <property type="match status" value="1"/>
</dbReference>
<feature type="domain" description="MADS-box" evidence="7">
    <location>
        <begin position="23"/>
        <end position="56"/>
    </location>
</feature>
<evidence type="ECO:0000313" key="8">
    <source>
        <dbReference type="EMBL" id="CAG8361298.1"/>
    </source>
</evidence>
<gene>
    <name evidence="8" type="ORF">PSALAMII_LOCUS3802</name>
</gene>
<evidence type="ECO:0000256" key="5">
    <source>
        <dbReference type="ARBA" id="ARBA00023242"/>
    </source>
</evidence>
<dbReference type="InterPro" id="IPR036879">
    <property type="entry name" value="TF_MADSbox_sf"/>
</dbReference>
<protein>
    <recommendedName>
        <fullName evidence="7">MADS-box domain-containing protein</fullName>
    </recommendedName>
</protein>
<evidence type="ECO:0000256" key="6">
    <source>
        <dbReference type="SAM" id="MobiDB-lite"/>
    </source>
</evidence>
<evidence type="ECO:0000256" key="4">
    <source>
        <dbReference type="ARBA" id="ARBA00023163"/>
    </source>
</evidence>
<reference evidence="8" key="1">
    <citation type="submission" date="2021-07" db="EMBL/GenBank/DDBJ databases">
        <authorList>
            <person name="Branca A.L. A."/>
        </authorList>
    </citation>
    <scope>NUCLEOTIDE SEQUENCE</scope>
</reference>
<evidence type="ECO:0000259" key="7">
    <source>
        <dbReference type="Pfam" id="PF00319"/>
    </source>
</evidence>
<keyword evidence="2" id="KW-0805">Transcription regulation</keyword>
<keyword evidence="9" id="KW-1185">Reference proteome</keyword>
<sequence>MATAGPRSNRSSERKSIRQKQGRRKSNLMKKAREYSKMCEVDVCVGIRFRETGQVFILSADISGFWEFLGSHLVCSQTRVI</sequence>
<dbReference type="Proteomes" id="UP001152649">
    <property type="component" value="Unassembled WGS sequence"/>
</dbReference>
<organism evidence="8 9">
    <name type="scientific">Penicillium salamii</name>
    <dbReference type="NCBI Taxonomy" id="1612424"/>
    <lineage>
        <taxon>Eukaryota</taxon>
        <taxon>Fungi</taxon>
        <taxon>Dikarya</taxon>
        <taxon>Ascomycota</taxon>
        <taxon>Pezizomycotina</taxon>
        <taxon>Eurotiomycetes</taxon>
        <taxon>Eurotiomycetidae</taxon>
        <taxon>Eurotiales</taxon>
        <taxon>Aspergillaceae</taxon>
        <taxon>Penicillium</taxon>
    </lineage>
</organism>
<dbReference type="OrthoDB" id="4216928at2759"/>